<proteinExistence type="predicted"/>
<keyword evidence="1" id="KW-0472">Membrane</keyword>
<keyword evidence="3" id="KW-1185">Reference proteome</keyword>
<evidence type="ECO:0000313" key="3">
    <source>
        <dbReference type="Proteomes" id="UP000005615"/>
    </source>
</evidence>
<protein>
    <submittedName>
        <fullName evidence="2">Uncharacterized protein</fullName>
    </submittedName>
</protein>
<feature type="transmembrane region" description="Helical" evidence="1">
    <location>
        <begin position="12"/>
        <end position="31"/>
    </location>
</feature>
<gene>
    <name evidence="2" type="ORF">IMCC3088_883</name>
</gene>
<comment type="caution">
    <text evidence="2">The sequence shown here is derived from an EMBL/GenBank/DDBJ whole genome shotgun (WGS) entry which is preliminary data.</text>
</comment>
<evidence type="ECO:0000256" key="1">
    <source>
        <dbReference type="SAM" id="Phobius"/>
    </source>
</evidence>
<accession>F3L0G2</accession>
<dbReference type="EMBL" id="AEIG01000021">
    <property type="protein sequence ID" value="EGG30180.1"/>
    <property type="molecule type" value="Genomic_DNA"/>
</dbReference>
<dbReference type="AlphaFoldDB" id="F3L0G2"/>
<reference evidence="2 3" key="1">
    <citation type="journal article" date="2011" name="J. Bacteriol.">
        <title>Genome sequence of strain IMCC3088, a proteorhodopsin-containing marine bacterium belonging to the OM60/NOR5 clade.</title>
        <authorList>
            <person name="Jang Y."/>
            <person name="Oh H.M."/>
            <person name="Kang I."/>
            <person name="Lee K."/>
            <person name="Yang S.J."/>
            <person name="Cho J.C."/>
        </authorList>
    </citation>
    <scope>NUCLEOTIDE SEQUENCE [LARGE SCALE GENOMIC DNA]</scope>
    <source>
        <strain evidence="2 3">IMCC3088</strain>
    </source>
</reference>
<sequence length="41" mass="4729">MLDITVWMDSSVALLSVVTLRLAIGGFLRWPDKQCRHVLRM</sequence>
<dbReference type="Proteomes" id="UP000005615">
    <property type="component" value="Unassembled WGS sequence"/>
</dbReference>
<name>F3L0G2_9GAMM</name>
<evidence type="ECO:0000313" key="2">
    <source>
        <dbReference type="EMBL" id="EGG30180.1"/>
    </source>
</evidence>
<keyword evidence="1" id="KW-1133">Transmembrane helix</keyword>
<dbReference type="STRING" id="2518989.IMCC3088_883"/>
<organism evidence="2 3">
    <name type="scientific">Aequoribacter fuscus</name>
    <dbReference type="NCBI Taxonomy" id="2518989"/>
    <lineage>
        <taxon>Bacteria</taxon>
        <taxon>Pseudomonadati</taxon>
        <taxon>Pseudomonadota</taxon>
        <taxon>Gammaproteobacteria</taxon>
        <taxon>Cellvibrionales</taxon>
        <taxon>Halieaceae</taxon>
        <taxon>Aequoribacter</taxon>
    </lineage>
</organism>
<keyword evidence="1" id="KW-0812">Transmembrane</keyword>